<dbReference type="SUPFAM" id="SSF50965">
    <property type="entry name" value="Galactose oxidase, central domain"/>
    <property type="match status" value="1"/>
</dbReference>
<dbReference type="EMBL" id="BSYR01000013">
    <property type="protein sequence ID" value="GMI77392.1"/>
    <property type="molecule type" value="Genomic_DNA"/>
</dbReference>
<evidence type="ECO:0000313" key="2">
    <source>
        <dbReference type="EMBL" id="GMI77392.1"/>
    </source>
</evidence>
<proteinExistence type="predicted"/>
<dbReference type="Pfam" id="PF00646">
    <property type="entry name" value="F-box"/>
    <property type="match status" value="1"/>
</dbReference>
<dbReference type="FunFam" id="2.120.10.80:FF:000169">
    <property type="entry name" value="F-box family protein"/>
    <property type="match status" value="1"/>
</dbReference>
<accession>A0A9W7HH96</accession>
<evidence type="ECO:0000313" key="3">
    <source>
        <dbReference type="Proteomes" id="UP001165190"/>
    </source>
</evidence>
<sequence length="396" mass="45662">MFHLKSLQTTPSSLKSNMKIKASQPMIVNVLKSQTSSSSTEMDPRIWSKLPQELLEHVLCFLPLKTFLNLRSTCKNFNSLVFSAPFVSKHSSASHLSSFLLLSHPQFYSHFPLYDITIGSWRNLAVPVSLFPSFASQFNLVSSSNGLLCFSLSNSCSFLVCNMLAKSARVIQHPFFPFSFELLTLISTPKGYKIFMLCSKFPSNYAFVYDSKDHSWRKYHGFQPLLIDNFHQEGAFYKGSLCFSTPEPFSTVCFDLENGKWGNLNTEMPRELTFVRLVSDTVKGKLYLVGGMGRNGISRTVRLWELGKGGNWEELARLPELMCRKFVSVCYHKYEQVYCFWHEGMICVCCHTWPEILYYKVSRRSWHWLPKCPLMPDKWSCGFRWFSFAPHLYALP</sequence>
<dbReference type="PROSITE" id="PS50181">
    <property type="entry name" value="FBOX"/>
    <property type="match status" value="1"/>
</dbReference>
<comment type="caution">
    <text evidence="2">The sequence shown here is derived from an EMBL/GenBank/DDBJ whole genome shotgun (WGS) entry which is preliminary data.</text>
</comment>
<dbReference type="SUPFAM" id="SSF81383">
    <property type="entry name" value="F-box domain"/>
    <property type="match status" value="1"/>
</dbReference>
<organism evidence="2 3">
    <name type="scientific">Hibiscus trionum</name>
    <name type="common">Flower of an hour</name>
    <dbReference type="NCBI Taxonomy" id="183268"/>
    <lineage>
        <taxon>Eukaryota</taxon>
        <taxon>Viridiplantae</taxon>
        <taxon>Streptophyta</taxon>
        <taxon>Embryophyta</taxon>
        <taxon>Tracheophyta</taxon>
        <taxon>Spermatophyta</taxon>
        <taxon>Magnoliopsida</taxon>
        <taxon>eudicotyledons</taxon>
        <taxon>Gunneridae</taxon>
        <taxon>Pentapetalae</taxon>
        <taxon>rosids</taxon>
        <taxon>malvids</taxon>
        <taxon>Malvales</taxon>
        <taxon>Malvaceae</taxon>
        <taxon>Malvoideae</taxon>
        <taxon>Hibiscus</taxon>
    </lineage>
</organism>
<dbReference type="SMART" id="SM00256">
    <property type="entry name" value="FBOX"/>
    <property type="match status" value="1"/>
</dbReference>
<evidence type="ECO:0000259" key="1">
    <source>
        <dbReference type="PROSITE" id="PS50181"/>
    </source>
</evidence>
<dbReference type="InterPro" id="IPR001810">
    <property type="entry name" value="F-box_dom"/>
</dbReference>
<dbReference type="InterPro" id="IPR036047">
    <property type="entry name" value="F-box-like_dom_sf"/>
</dbReference>
<dbReference type="OrthoDB" id="1703411at2759"/>
<dbReference type="Gene3D" id="2.120.10.80">
    <property type="entry name" value="Kelch-type beta propeller"/>
    <property type="match status" value="1"/>
</dbReference>
<dbReference type="Gene3D" id="1.20.1280.50">
    <property type="match status" value="1"/>
</dbReference>
<dbReference type="PANTHER" id="PTHR31672:SF12">
    <property type="entry name" value="F-BOX DOMAIN-CONTAINING PROTEIN"/>
    <property type="match status" value="1"/>
</dbReference>
<name>A0A9W7HH96_HIBTR</name>
<dbReference type="Proteomes" id="UP001165190">
    <property type="component" value="Unassembled WGS sequence"/>
</dbReference>
<gene>
    <name evidence="2" type="ORF">HRI_001408500</name>
</gene>
<protein>
    <recommendedName>
        <fullName evidence="1">F-box domain-containing protein</fullName>
    </recommendedName>
</protein>
<dbReference type="InterPro" id="IPR011043">
    <property type="entry name" value="Gal_Oxase/kelch_b-propeller"/>
</dbReference>
<dbReference type="AlphaFoldDB" id="A0A9W7HH96"/>
<feature type="domain" description="F-box" evidence="1">
    <location>
        <begin position="44"/>
        <end position="90"/>
    </location>
</feature>
<dbReference type="InterPro" id="IPR050796">
    <property type="entry name" value="SCF_F-box_component"/>
</dbReference>
<reference evidence="2" key="1">
    <citation type="submission" date="2023-05" db="EMBL/GenBank/DDBJ databases">
        <title>Genome and transcriptome analyses reveal genes involved in the formation of fine ridges on petal epidermal cells in Hibiscus trionum.</title>
        <authorList>
            <person name="Koshimizu S."/>
            <person name="Masuda S."/>
            <person name="Ishii T."/>
            <person name="Shirasu K."/>
            <person name="Hoshino A."/>
            <person name="Arita M."/>
        </authorList>
    </citation>
    <scope>NUCLEOTIDE SEQUENCE</scope>
    <source>
        <strain evidence="2">Hamamatsu line</strain>
    </source>
</reference>
<dbReference type="InterPro" id="IPR015915">
    <property type="entry name" value="Kelch-typ_b-propeller"/>
</dbReference>
<dbReference type="PANTHER" id="PTHR31672">
    <property type="entry name" value="BNACNNG10540D PROTEIN"/>
    <property type="match status" value="1"/>
</dbReference>
<keyword evidence="3" id="KW-1185">Reference proteome</keyword>